<evidence type="ECO:0000313" key="2">
    <source>
        <dbReference type="Proteomes" id="UP000716291"/>
    </source>
</evidence>
<sequence length="76" mass="8605">MADFETSPVIPNVSVLSLLGCSLHTIWCAHWNHVFNGTRFTPTTLHQQLDRMVLRLNSELSLPPPRPTLHRLDSTS</sequence>
<accession>A0A9P6X0T4</accession>
<comment type="caution">
    <text evidence="1">The sequence shown here is derived from an EMBL/GenBank/DDBJ whole genome shotgun (WGS) entry which is preliminary data.</text>
</comment>
<dbReference type="AlphaFoldDB" id="A0A9P6X0T4"/>
<organism evidence="1 2">
    <name type="scientific">Rhizopus oryzae</name>
    <name type="common">Mucormycosis agent</name>
    <name type="synonym">Rhizopus arrhizus var. delemar</name>
    <dbReference type="NCBI Taxonomy" id="64495"/>
    <lineage>
        <taxon>Eukaryota</taxon>
        <taxon>Fungi</taxon>
        <taxon>Fungi incertae sedis</taxon>
        <taxon>Mucoromycota</taxon>
        <taxon>Mucoromycotina</taxon>
        <taxon>Mucoromycetes</taxon>
        <taxon>Mucorales</taxon>
        <taxon>Mucorineae</taxon>
        <taxon>Rhizopodaceae</taxon>
        <taxon>Rhizopus</taxon>
    </lineage>
</organism>
<keyword evidence="2" id="KW-1185">Reference proteome</keyword>
<gene>
    <name evidence="1" type="ORF">G6F64_010693</name>
</gene>
<name>A0A9P6X0T4_RHIOR</name>
<protein>
    <submittedName>
        <fullName evidence="1">Uncharacterized protein</fullName>
    </submittedName>
</protein>
<dbReference type="EMBL" id="JAANQT010002303">
    <property type="protein sequence ID" value="KAG1302715.1"/>
    <property type="molecule type" value="Genomic_DNA"/>
</dbReference>
<evidence type="ECO:0000313" key="1">
    <source>
        <dbReference type="EMBL" id="KAG1302715.1"/>
    </source>
</evidence>
<reference evidence="1" key="1">
    <citation type="journal article" date="2020" name="Microb. Genom.">
        <title>Genetic diversity of clinical and environmental Mucorales isolates obtained from an investigation of mucormycosis cases among solid organ transplant recipients.</title>
        <authorList>
            <person name="Nguyen M.H."/>
            <person name="Kaul D."/>
            <person name="Muto C."/>
            <person name="Cheng S.J."/>
            <person name="Richter R.A."/>
            <person name="Bruno V.M."/>
            <person name="Liu G."/>
            <person name="Beyhan S."/>
            <person name="Sundermann A.J."/>
            <person name="Mounaud S."/>
            <person name="Pasculle A.W."/>
            <person name="Nierman W.C."/>
            <person name="Driscoll E."/>
            <person name="Cumbie R."/>
            <person name="Clancy C.J."/>
            <person name="Dupont C.L."/>
        </authorList>
    </citation>
    <scope>NUCLEOTIDE SEQUENCE</scope>
    <source>
        <strain evidence="1">GL11</strain>
    </source>
</reference>
<proteinExistence type="predicted"/>
<dbReference type="Proteomes" id="UP000716291">
    <property type="component" value="Unassembled WGS sequence"/>
</dbReference>